<reference evidence="2 3" key="1">
    <citation type="submission" date="2015-10" db="EMBL/GenBank/DDBJ databases">
        <title>Metagenome-Assembled Genomes uncover a global brackish microbiome.</title>
        <authorList>
            <person name="Hugerth L.W."/>
            <person name="Larsson J."/>
            <person name="Alneberg J."/>
            <person name="Lindh M.V."/>
            <person name="Legrand C."/>
            <person name="Pinhassi J."/>
            <person name="Andersson A.F."/>
        </authorList>
    </citation>
    <scope>NUCLEOTIDE SEQUENCE [LARGE SCALE GENOMIC DNA]</scope>
    <source>
        <strain evidence="2">BACL4 MAG-120507-bin80</strain>
    </source>
</reference>
<accession>A0A0R2SHZ9</accession>
<dbReference type="AlphaFoldDB" id="A0A0R2SHZ9"/>
<feature type="compositionally biased region" description="Low complexity" evidence="1">
    <location>
        <begin position="167"/>
        <end position="185"/>
    </location>
</feature>
<organism evidence="2 3">
    <name type="scientific">OM182 bacterium BACL3 MAG-120507-bin80</name>
    <dbReference type="NCBI Taxonomy" id="1655577"/>
    <lineage>
        <taxon>Bacteria</taxon>
        <taxon>Pseudomonadati</taxon>
        <taxon>Pseudomonadota</taxon>
        <taxon>Gammaproteobacteria</taxon>
        <taxon>OMG group</taxon>
        <taxon>OM182 clade</taxon>
    </lineage>
</organism>
<dbReference type="Proteomes" id="UP000051934">
    <property type="component" value="Unassembled WGS sequence"/>
</dbReference>
<dbReference type="EMBL" id="LIBB01000037">
    <property type="protein sequence ID" value="KRO72946.1"/>
    <property type="molecule type" value="Genomic_DNA"/>
</dbReference>
<evidence type="ECO:0000313" key="2">
    <source>
        <dbReference type="EMBL" id="KRO72946.1"/>
    </source>
</evidence>
<sequence>MTNARSSSKAALALIGAGFLLAAFAVTSAFGTTLLSLSVNSLSEQAEFVFEGEVIAVEAQRSGSRGMVSTFVTFRVIDTLKGDAGAIDIELKFLGGTLNGEVLEVNGSRLPKLGERGVYFVESLSRDLINPLLGWSQGHYLITTNGGVDSMTTVDAKPIIAVSPIETTTPSGASGASGSLGASTTQLPAQTRARSPLRIAADPNTAEGIVAIERDSVTGISPADFKREIRALIP</sequence>
<feature type="region of interest" description="Disordered" evidence="1">
    <location>
        <begin position="167"/>
        <end position="196"/>
    </location>
</feature>
<name>A0A0R2SHZ9_9GAMM</name>
<evidence type="ECO:0000256" key="1">
    <source>
        <dbReference type="SAM" id="MobiDB-lite"/>
    </source>
</evidence>
<proteinExistence type="predicted"/>
<protein>
    <submittedName>
        <fullName evidence="2">Uncharacterized protein</fullName>
    </submittedName>
</protein>
<evidence type="ECO:0000313" key="3">
    <source>
        <dbReference type="Proteomes" id="UP000051934"/>
    </source>
</evidence>
<gene>
    <name evidence="2" type="ORF">ABR69_06215</name>
</gene>
<comment type="caution">
    <text evidence="2">The sequence shown here is derived from an EMBL/GenBank/DDBJ whole genome shotgun (WGS) entry which is preliminary data.</text>
</comment>